<feature type="compositionally biased region" description="Basic and acidic residues" evidence="1">
    <location>
        <begin position="216"/>
        <end position="227"/>
    </location>
</feature>
<dbReference type="EMBL" id="LCWV01000045">
    <property type="protein sequence ID" value="PWI64790.1"/>
    <property type="molecule type" value="Genomic_DNA"/>
</dbReference>
<feature type="chain" id="PRO_5015494766" evidence="2">
    <location>
        <begin position="19"/>
        <end position="249"/>
    </location>
</feature>
<proteinExistence type="predicted"/>
<comment type="caution">
    <text evidence="3">The sequence shown here is derived from an EMBL/GenBank/DDBJ whole genome shotgun (WGS) entry which is preliminary data.</text>
</comment>
<reference evidence="3 4" key="1">
    <citation type="journal article" date="2016" name="Front. Microbiol.">
        <title>Genome and transcriptome sequences reveal the specific parasitism of the nematophagous Purpureocillium lilacinum 36-1.</title>
        <authorList>
            <person name="Xie J."/>
            <person name="Li S."/>
            <person name="Mo C."/>
            <person name="Xiao X."/>
            <person name="Peng D."/>
            <person name="Wang G."/>
            <person name="Xiao Y."/>
        </authorList>
    </citation>
    <scope>NUCLEOTIDE SEQUENCE [LARGE SCALE GENOMIC DNA]</scope>
    <source>
        <strain evidence="3 4">36-1</strain>
    </source>
</reference>
<evidence type="ECO:0000256" key="2">
    <source>
        <dbReference type="SAM" id="SignalP"/>
    </source>
</evidence>
<sequence>MLSYLVLLAALAARCLFAAPASHSHRSHRSLHSPSTPSVKAPPAAAHIVDDEPIGVILPRNEHHDDGIELDSSLARPLDDGSSGSAARLRLRLVERFLGRFQVKTARGGLGGARKMDDLRRLWYPTEGATLPARHVRPSVPTPLQTRSSGLHLVNPAPPGPVPSPFLAFSHLRGICPILSHSLLDDHHGDPTSSFPRARARAPDGIKVARAADFRYLRPDEAADERPTTTTSKTTPQTRARTELRTAQR</sequence>
<gene>
    <name evidence="3" type="ORF">PCL_08585</name>
</gene>
<feature type="compositionally biased region" description="Low complexity" evidence="1">
    <location>
        <begin position="228"/>
        <end position="239"/>
    </location>
</feature>
<evidence type="ECO:0000313" key="4">
    <source>
        <dbReference type="Proteomes" id="UP000245956"/>
    </source>
</evidence>
<keyword evidence="2" id="KW-0732">Signal</keyword>
<feature type="compositionally biased region" description="Basic and acidic residues" evidence="1">
    <location>
        <begin position="240"/>
        <end position="249"/>
    </location>
</feature>
<feature type="signal peptide" evidence="2">
    <location>
        <begin position="1"/>
        <end position="18"/>
    </location>
</feature>
<feature type="region of interest" description="Disordered" evidence="1">
    <location>
        <begin position="216"/>
        <end position="249"/>
    </location>
</feature>
<accession>A0A2U3DRA8</accession>
<name>A0A2U3DRA8_PURLI</name>
<evidence type="ECO:0000313" key="3">
    <source>
        <dbReference type="EMBL" id="PWI64790.1"/>
    </source>
</evidence>
<protein>
    <submittedName>
        <fullName evidence="3">Uncharacterized protein</fullName>
    </submittedName>
</protein>
<organism evidence="3 4">
    <name type="scientific">Purpureocillium lilacinum</name>
    <name type="common">Paecilomyces lilacinus</name>
    <dbReference type="NCBI Taxonomy" id="33203"/>
    <lineage>
        <taxon>Eukaryota</taxon>
        <taxon>Fungi</taxon>
        <taxon>Dikarya</taxon>
        <taxon>Ascomycota</taxon>
        <taxon>Pezizomycotina</taxon>
        <taxon>Sordariomycetes</taxon>
        <taxon>Hypocreomycetidae</taxon>
        <taxon>Hypocreales</taxon>
        <taxon>Ophiocordycipitaceae</taxon>
        <taxon>Purpureocillium</taxon>
    </lineage>
</organism>
<dbReference type="Proteomes" id="UP000245956">
    <property type="component" value="Unassembled WGS sequence"/>
</dbReference>
<dbReference type="AlphaFoldDB" id="A0A2U3DRA8"/>
<evidence type="ECO:0000256" key="1">
    <source>
        <dbReference type="SAM" id="MobiDB-lite"/>
    </source>
</evidence>